<name>A0ABR9VV08_9SYNC</name>
<dbReference type="SUPFAM" id="SSF49354">
    <property type="entry name" value="PapD-like"/>
    <property type="match status" value="1"/>
</dbReference>
<dbReference type="PANTHER" id="PTHR30251:SF4">
    <property type="entry name" value="SLR1668 PROTEIN"/>
    <property type="match status" value="1"/>
</dbReference>
<keyword evidence="1" id="KW-0732">Signal</keyword>
<reference evidence="3 4" key="1">
    <citation type="submission" date="2020-10" db="EMBL/GenBank/DDBJ databases">
        <authorList>
            <person name="Castelo-Branco R."/>
            <person name="Eusebio N."/>
            <person name="Adriana R."/>
            <person name="Vieira A."/>
            <person name="Brugerolle De Fraissinette N."/>
            <person name="Rezende De Castro R."/>
            <person name="Schneider M.P."/>
            <person name="Vasconcelos V."/>
            <person name="Leao P.N."/>
        </authorList>
    </citation>
    <scope>NUCLEOTIDE SEQUENCE [LARGE SCALE GENOMIC DNA]</scope>
    <source>
        <strain evidence="3 4">LEGE 00031</strain>
    </source>
</reference>
<sequence>MNKFLGSLVFSLSTVLGITLAQQPCLAGGAFQLSPAVVKFSPSGGGATQSFIITSTGDEPVAIQMDVVTRAMTLDGSEVNQDSSDDFIIYPPQIIVPPGTQQAVRVTWIGEPNPSKELAYRLVAEQLPVNLSQIVSVDEETGATVNITVTLRYLSSVYITPPNTSAKVVVESAAHEKSDNGQDSLVVVLDNQGTAHRLLDGVGLRVSSSNGESVTLEQEQLKGLLGENMLAETKRRFVLPWPKELPVGPVTATFTTN</sequence>
<evidence type="ECO:0000313" key="3">
    <source>
        <dbReference type="EMBL" id="MBE9255177.1"/>
    </source>
</evidence>
<dbReference type="RefSeq" id="WP_194020604.1">
    <property type="nucleotide sequence ID" value="NZ_JADEVV010000052.1"/>
</dbReference>
<organism evidence="3 4">
    <name type="scientific">Synechocystis salina LEGE 00031</name>
    <dbReference type="NCBI Taxonomy" id="1828736"/>
    <lineage>
        <taxon>Bacteria</taxon>
        <taxon>Bacillati</taxon>
        <taxon>Cyanobacteriota</taxon>
        <taxon>Cyanophyceae</taxon>
        <taxon>Synechococcales</taxon>
        <taxon>Merismopediaceae</taxon>
        <taxon>Synechocystis</taxon>
    </lineage>
</organism>
<dbReference type="InterPro" id="IPR013783">
    <property type="entry name" value="Ig-like_fold"/>
</dbReference>
<dbReference type="PANTHER" id="PTHR30251">
    <property type="entry name" value="PILUS ASSEMBLY CHAPERONE"/>
    <property type="match status" value="1"/>
</dbReference>
<keyword evidence="4" id="KW-1185">Reference proteome</keyword>
<dbReference type="Proteomes" id="UP000658720">
    <property type="component" value="Unassembled WGS sequence"/>
</dbReference>
<protein>
    <submittedName>
        <fullName evidence="3">Molecular chaperone</fullName>
    </submittedName>
</protein>
<comment type="caution">
    <text evidence="3">The sequence shown here is derived from an EMBL/GenBank/DDBJ whole genome shotgun (WGS) entry which is preliminary data.</text>
</comment>
<evidence type="ECO:0000256" key="1">
    <source>
        <dbReference type="SAM" id="SignalP"/>
    </source>
</evidence>
<dbReference type="EMBL" id="JADEVV010000052">
    <property type="protein sequence ID" value="MBE9255177.1"/>
    <property type="molecule type" value="Genomic_DNA"/>
</dbReference>
<accession>A0ABR9VV08</accession>
<dbReference type="InterPro" id="IPR016147">
    <property type="entry name" value="Pili_assmbl_chaperone_N"/>
</dbReference>
<proteinExistence type="predicted"/>
<dbReference type="InterPro" id="IPR050643">
    <property type="entry name" value="Periplasmic_pilus_chap"/>
</dbReference>
<dbReference type="Pfam" id="PF00345">
    <property type="entry name" value="PapD_N"/>
    <property type="match status" value="1"/>
</dbReference>
<evidence type="ECO:0000259" key="2">
    <source>
        <dbReference type="Pfam" id="PF00345"/>
    </source>
</evidence>
<feature type="domain" description="Pili assembly chaperone N-terminal" evidence="2">
    <location>
        <begin position="47"/>
        <end position="151"/>
    </location>
</feature>
<dbReference type="InterPro" id="IPR008962">
    <property type="entry name" value="PapD-like_sf"/>
</dbReference>
<evidence type="ECO:0000313" key="4">
    <source>
        <dbReference type="Proteomes" id="UP000658720"/>
    </source>
</evidence>
<gene>
    <name evidence="3" type="ORF">IQ217_15290</name>
</gene>
<feature type="signal peptide" evidence="1">
    <location>
        <begin position="1"/>
        <end position="27"/>
    </location>
</feature>
<dbReference type="Gene3D" id="2.60.40.10">
    <property type="entry name" value="Immunoglobulins"/>
    <property type="match status" value="1"/>
</dbReference>
<feature type="chain" id="PRO_5046658235" evidence="1">
    <location>
        <begin position="28"/>
        <end position="257"/>
    </location>
</feature>